<protein>
    <submittedName>
        <fullName evidence="2">Uncharacterized protein</fullName>
    </submittedName>
</protein>
<feature type="region of interest" description="Disordered" evidence="1">
    <location>
        <begin position="115"/>
        <end position="135"/>
    </location>
</feature>
<name>A0A6A5S2M8_9PLEO</name>
<sequence length="601" mass="67927">MTEEQDFDQIQLLAYLDALIRGSKQRSLQDKDQEEHMQDVLAKLAAKTNGKATAEDVRAQLWQLFRSRRRWPEHNFPLLFHHGSSELYLDRETTRFVEEQLSVIILQDALKDTQRSQRSRSAVPIPSAESARTTRLSKKKLEGVKKLPKGSFKKARLAARSSAERYRNHTSRSQSKQATTPLPTIEIDTIEAIDFAMTSSDGHSNLNCQMMSVMESQHGQTAAKSDSEATVEVTTTVATQNNIQPTQIATNNDCCNELVSELARYKNRWKEAELQCTILSDADRHLESMFARVRVEDANLLRELRKSAAEIVILKRKLADRMALEPYVLTVQDIDHSTIALQIRSLLTDLNDGVSSIPARTVAQRPLLHKLCEQSGDLKDLSSVVSGQTDHKDLDILSGLTLQELIQALTGAAIRHWIFESDFQIQSLLIGPLLQRYRDQIAALHGDQILFSLDRSVHRSLIEEHDFTDTTVWTMASKRCERLIRALRPLYGDQVRPKVIKQLRIRLESILQVAIRIRFLSLVSTEEYECIWPLPGSQFDSKEMVTQDARVAEGRTRVKAPIAPGLRAYPRKLGLVSNNGFETRGGRDAISGHVVQATVLI</sequence>
<evidence type="ECO:0000256" key="1">
    <source>
        <dbReference type="SAM" id="MobiDB-lite"/>
    </source>
</evidence>
<dbReference type="OrthoDB" id="303107at2759"/>
<proteinExistence type="predicted"/>
<keyword evidence="3" id="KW-1185">Reference proteome</keyword>
<dbReference type="EMBL" id="ML976340">
    <property type="protein sequence ID" value="KAF1934945.1"/>
    <property type="molecule type" value="Genomic_DNA"/>
</dbReference>
<dbReference type="AlphaFoldDB" id="A0A6A5S2M8"/>
<accession>A0A6A5S2M8</accession>
<dbReference type="Proteomes" id="UP000800038">
    <property type="component" value="Unassembled WGS sequence"/>
</dbReference>
<feature type="compositionally biased region" description="Polar residues" evidence="1">
    <location>
        <begin position="171"/>
        <end position="180"/>
    </location>
</feature>
<reference evidence="2" key="1">
    <citation type="journal article" date="2020" name="Stud. Mycol.">
        <title>101 Dothideomycetes genomes: a test case for predicting lifestyles and emergence of pathogens.</title>
        <authorList>
            <person name="Haridas S."/>
            <person name="Albert R."/>
            <person name="Binder M."/>
            <person name="Bloem J."/>
            <person name="Labutti K."/>
            <person name="Salamov A."/>
            <person name="Andreopoulos B."/>
            <person name="Baker S."/>
            <person name="Barry K."/>
            <person name="Bills G."/>
            <person name="Bluhm B."/>
            <person name="Cannon C."/>
            <person name="Castanera R."/>
            <person name="Culley D."/>
            <person name="Daum C."/>
            <person name="Ezra D."/>
            <person name="Gonzalez J."/>
            <person name="Henrissat B."/>
            <person name="Kuo A."/>
            <person name="Liang C."/>
            <person name="Lipzen A."/>
            <person name="Lutzoni F."/>
            <person name="Magnuson J."/>
            <person name="Mondo S."/>
            <person name="Nolan M."/>
            <person name="Ohm R."/>
            <person name="Pangilinan J."/>
            <person name="Park H.-J."/>
            <person name="Ramirez L."/>
            <person name="Alfaro M."/>
            <person name="Sun H."/>
            <person name="Tritt A."/>
            <person name="Yoshinaga Y."/>
            <person name="Zwiers L.-H."/>
            <person name="Turgeon B."/>
            <person name="Goodwin S."/>
            <person name="Spatafora J."/>
            <person name="Crous P."/>
            <person name="Grigoriev I."/>
        </authorList>
    </citation>
    <scope>NUCLEOTIDE SEQUENCE</scope>
    <source>
        <strain evidence="2">CBS 161.51</strain>
    </source>
</reference>
<feature type="region of interest" description="Disordered" evidence="1">
    <location>
        <begin position="152"/>
        <end position="180"/>
    </location>
</feature>
<evidence type="ECO:0000313" key="2">
    <source>
        <dbReference type="EMBL" id="KAF1934945.1"/>
    </source>
</evidence>
<gene>
    <name evidence="2" type="ORF">EJ02DRAFT_416501</name>
</gene>
<evidence type="ECO:0000313" key="3">
    <source>
        <dbReference type="Proteomes" id="UP000800038"/>
    </source>
</evidence>
<organism evidence="2 3">
    <name type="scientific">Clathrospora elynae</name>
    <dbReference type="NCBI Taxonomy" id="706981"/>
    <lineage>
        <taxon>Eukaryota</taxon>
        <taxon>Fungi</taxon>
        <taxon>Dikarya</taxon>
        <taxon>Ascomycota</taxon>
        <taxon>Pezizomycotina</taxon>
        <taxon>Dothideomycetes</taxon>
        <taxon>Pleosporomycetidae</taxon>
        <taxon>Pleosporales</taxon>
        <taxon>Diademaceae</taxon>
        <taxon>Clathrospora</taxon>
    </lineage>
</organism>